<feature type="chain" id="PRO_5008898283" evidence="4">
    <location>
        <begin position="25"/>
        <end position="243"/>
    </location>
</feature>
<comment type="caution">
    <text evidence="6">The sequence shown here is derived from an EMBL/GenBank/DDBJ whole genome shotgun (WGS) entry which is preliminary data.</text>
</comment>
<dbReference type="AlphaFoldDB" id="A0A1D1VC15"/>
<dbReference type="Proteomes" id="UP000186922">
    <property type="component" value="Unassembled WGS sequence"/>
</dbReference>
<dbReference type="OrthoDB" id="565904at2759"/>
<dbReference type="EMBL" id="BDGG01000004">
    <property type="protein sequence ID" value="GAU97622.1"/>
    <property type="molecule type" value="Genomic_DNA"/>
</dbReference>
<name>A0A1D1VC15_RAMVA</name>
<reference evidence="6 7" key="1">
    <citation type="journal article" date="2016" name="Nat. Commun.">
        <title>Extremotolerant tardigrade genome and improved radiotolerance of human cultured cells by tardigrade-unique protein.</title>
        <authorList>
            <person name="Hashimoto T."/>
            <person name="Horikawa D.D."/>
            <person name="Saito Y."/>
            <person name="Kuwahara H."/>
            <person name="Kozuka-Hata H."/>
            <person name="Shin-I T."/>
            <person name="Minakuchi Y."/>
            <person name="Ohishi K."/>
            <person name="Motoyama A."/>
            <person name="Aizu T."/>
            <person name="Enomoto A."/>
            <person name="Kondo K."/>
            <person name="Tanaka S."/>
            <person name="Hara Y."/>
            <person name="Koshikawa S."/>
            <person name="Sagara H."/>
            <person name="Miura T."/>
            <person name="Yokobori S."/>
            <person name="Miyagawa K."/>
            <person name="Suzuki Y."/>
            <person name="Kubo T."/>
            <person name="Oyama M."/>
            <person name="Kohara Y."/>
            <person name="Fujiyama A."/>
            <person name="Arakawa K."/>
            <person name="Katayama T."/>
            <person name="Toyoda A."/>
            <person name="Kunieda T."/>
        </authorList>
    </citation>
    <scope>NUCLEOTIDE SEQUENCE [LARGE SCALE GENOMIC DNA]</scope>
    <source>
        <strain evidence="6 7">YOKOZUNA-1</strain>
    </source>
</reference>
<dbReference type="Gene3D" id="2.40.128.20">
    <property type="match status" value="2"/>
</dbReference>
<accession>A0A1D1VC15</accession>
<dbReference type="PANTHER" id="PTHR10612">
    <property type="entry name" value="APOLIPOPROTEIN D"/>
    <property type="match status" value="1"/>
</dbReference>
<dbReference type="GO" id="GO:0006629">
    <property type="term" value="P:lipid metabolic process"/>
    <property type="evidence" value="ECO:0007669"/>
    <property type="project" value="TreeGrafter"/>
</dbReference>
<keyword evidence="2" id="KW-0346">Stress response</keyword>
<evidence type="ECO:0000313" key="7">
    <source>
        <dbReference type="Proteomes" id="UP000186922"/>
    </source>
</evidence>
<dbReference type="GO" id="GO:0000302">
    <property type="term" value="P:response to reactive oxygen species"/>
    <property type="evidence" value="ECO:0007669"/>
    <property type="project" value="TreeGrafter"/>
</dbReference>
<dbReference type="GO" id="GO:0005737">
    <property type="term" value="C:cytoplasm"/>
    <property type="evidence" value="ECO:0007669"/>
    <property type="project" value="TreeGrafter"/>
</dbReference>
<comment type="similarity">
    <text evidence="1">Belongs to the Secretory-abundant heat soluble protein (SAHS) family.</text>
</comment>
<gene>
    <name evidence="6" type="primary">RvY_08888-1</name>
    <name evidence="6" type="synonym">RvY_08888.1</name>
    <name evidence="6" type="ORF">RvY_08888</name>
</gene>
<dbReference type="PANTHER" id="PTHR10612:SF34">
    <property type="entry name" value="APOLIPOPROTEIN D"/>
    <property type="match status" value="1"/>
</dbReference>
<dbReference type="Pfam" id="PF00061">
    <property type="entry name" value="Lipocalin"/>
    <property type="match status" value="1"/>
</dbReference>
<dbReference type="STRING" id="947166.A0A1D1VC15"/>
<feature type="signal peptide" evidence="4">
    <location>
        <begin position="1"/>
        <end position="24"/>
    </location>
</feature>
<keyword evidence="7" id="KW-1185">Reference proteome</keyword>
<dbReference type="SUPFAM" id="SSF50814">
    <property type="entry name" value="Lipocalins"/>
    <property type="match status" value="1"/>
</dbReference>
<feature type="domain" description="Lipocalin/cytosolic fatty-acid binding" evidence="5">
    <location>
        <begin position="157"/>
        <end position="238"/>
    </location>
</feature>
<evidence type="ECO:0000259" key="5">
    <source>
        <dbReference type="Pfam" id="PF00061"/>
    </source>
</evidence>
<dbReference type="InterPro" id="IPR000566">
    <property type="entry name" value="Lipocln_cytosolic_FA-bd_dom"/>
</dbReference>
<evidence type="ECO:0000313" key="6">
    <source>
        <dbReference type="EMBL" id="GAU97622.1"/>
    </source>
</evidence>
<keyword evidence="4" id="KW-0732">Signal</keyword>
<proteinExistence type="inferred from homology"/>
<protein>
    <submittedName>
        <fullName evidence="6">ApoD5</fullName>
    </submittedName>
</protein>
<sequence>METRMITAYLLAVVVLLSCNKAEAQVGRVGKCPDYQGLQDFSFERYANGTWYEVAKFFTVMETKCVAMEFVPHNGTILVVSTALEKMILPPPVQQAPPPPAQLRHSKHGGFPLMSHHDKKLVIEHLKAQRTRRNINQAEPIFTPVKVVGFVSEKVPPATLRFNYTEGTSMQEYRVLDTDYETYATIWSCTEMFNGVFHNQFVSILSRTRTVEPSLINELVAKLTAAGLETSHLVVSDQQRCDS</sequence>
<organism evidence="6 7">
    <name type="scientific">Ramazzottius varieornatus</name>
    <name type="common">Water bear</name>
    <name type="synonym">Tardigrade</name>
    <dbReference type="NCBI Taxonomy" id="947166"/>
    <lineage>
        <taxon>Eukaryota</taxon>
        <taxon>Metazoa</taxon>
        <taxon>Ecdysozoa</taxon>
        <taxon>Tardigrada</taxon>
        <taxon>Eutardigrada</taxon>
        <taxon>Parachela</taxon>
        <taxon>Hypsibioidea</taxon>
        <taxon>Ramazzottiidae</taxon>
        <taxon>Ramazzottius</taxon>
    </lineage>
</organism>
<dbReference type="InterPro" id="IPR012674">
    <property type="entry name" value="Calycin"/>
</dbReference>
<comment type="function">
    <text evidence="3">Secreted heat soluble protein acting as a molecular shield in water-deficient condition. Tardigrade-specific intrinsically disordered proteins (TDPs) are essential for desiccation tolerance by forming non-crystalline amorphous solids upon desiccation, and this vitrified state mirrors their protective capabilities.</text>
</comment>
<evidence type="ECO:0000256" key="2">
    <source>
        <dbReference type="ARBA" id="ARBA00023016"/>
    </source>
</evidence>
<evidence type="ECO:0000256" key="3">
    <source>
        <dbReference type="ARBA" id="ARBA00045493"/>
    </source>
</evidence>
<evidence type="ECO:0000256" key="1">
    <source>
        <dbReference type="ARBA" id="ARBA00006119"/>
    </source>
</evidence>
<evidence type="ECO:0000256" key="4">
    <source>
        <dbReference type="SAM" id="SignalP"/>
    </source>
</evidence>
<dbReference type="PROSITE" id="PS51257">
    <property type="entry name" value="PROKAR_LIPOPROTEIN"/>
    <property type="match status" value="1"/>
</dbReference>